<dbReference type="PANTHER" id="PTHR46268">
    <property type="entry name" value="STRESS RESPONSE PROTEIN NHAX"/>
    <property type="match status" value="1"/>
</dbReference>
<evidence type="ECO:0000259" key="2">
    <source>
        <dbReference type="Pfam" id="PF00582"/>
    </source>
</evidence>
<dbReference type="EMBL" id="JABZGF010000164">
    <property type="protein sequence ID" value="MBF0966645.1"/>
    <property type="molecule type" value="Genomic_DNA"/>
</dbReference>
<dbReference type="InterPro" id="IPR006016">
    <property type="entry name" value="UspA"/>
</dbReference>
<dbReference type="Proteomes" id="UP000759246">
    <property type="component" value="Unassembled WGS sequence"/>
</dbReference>
<evidence type="ECO:0000313" key="4">
    <source>
        <dbReference type="Proteomes" id="UP000759246"/>
    </source>
</evidence>
<feature type="non-terminal residue" evidence="3">
    <location>
        <position position="1"/>
    </location>
</feature>
<dbReference type="InterPro" id="IPR014729">
    <property type="entry name" value="Rossmann-like_a/b/a_fold"/>
</dbReference>
<comment type="similarity">
    <text evidence="1">Belongs to the universal stress protein A family.</text>
</comment>
<dbReference type="Pfam" id="PF00582">
    <property type="entry name" value="Usp"/>
    <property type="match status" value="1"/>
</dbReference>
<organism evidence="3 4">
    <name type="scientific">Actinomyces bouchesdurhonensis</name>
    <dbReference type="NCBI Taxonomy" id="1852361"/>
    <lineage>
        <taxon>Bacteria</taxon>
        <taxon>Bacillati</taxon>
        <taxon>Actinomycetota</taxon>
        <taxon>Actinomycetes</taxon>
        <taxon>Actinomycetales</taxon>
        <taxon>Actinomycetaceae</taxon>
        <taxon>Actinomyces</taxon>
    </lineage>
</organism>
<dbReference type="InterPro" id="IPR006015">
    <property type="entry name" value="Universal_stress_UspA"/>
</dbReference>
<feature type="domain" description="UspA" evidence="2">
    <location>
        <begin position="14"/>
        <end position="81"/>
    </location>
</feature>
<dbReference type="SUPFAM" id="SSF52402">
    <property type="entry name" value="Adenine nucleotide alpha hydrolases-like"/>
    <property type="match status" value="1"/>
</dbReference>
<evidence type="ECO:0000313" key="3">
    <source>
        <dbReference type="EMBL" id="MBF0966645.1"/>
    </source>
</evidence>
<sequence>LLAQVRDGMDAAIEAALDGDDLRVSRHALDGSAPSLLIEFSTAVDLIVVGTRGRGGLAGVLLGSTSQTVLHHSTCPVMVVPSAHLGEGATAVHTEWERR</sequence>
<comment type="caution">
    <text evidence="3">The sequence shown here is derived from an EMBL/GenBank/DDBJ whole genome shotgun (WGS) entry which is preliminary data.</text>
</comment>
<accession>A0A929RPD0</accession>
<dbReference type="AlphaFoldDB" id="A0A929RPD0"/>
<evidence type="ECO:0000256" key="1">
    <source>
        <dbReference type="ARBA" id="ARBA00008791"/>
    </source>
</evidence>
<protein>
    <submittedName>
        <fullName evidence="3">Universal stress protein</fullName>
    </submittedName>
</protein>
<reference evidence="3" key="1">
    <citation type="submission" date="2020-04" db="EMBL/GenBank/DDBJ databases">
        <title>Deep metagenomics examines the oral microbiome during advanced dental caries in children, revealing novel taxa and co-occurrences with host molecules.</title>
        <authorList>
            <person name="Baker J.L."/>
            <person name="Morton J.T."/>
            <person name="Dinis M."/>
            <person name="Alvarez R."/>
            <person name="Tran N.C."/>
            <person name="Knight R."/>
            <person name="Edlund A."/>
        </authorList>
    </citation>
    <scope>NUCLEOTIDE SEQUENCE</scope>
    <source>
        <strain evidence="3">JCVI_30_bin.13</strain>
    </source>
</reference>
<gene>
    <name evidence="3" type="ORF">HXK09_05740</name>
</gene>
<name>A0A929RPD0_9ACTO</name>
<dbReference type="PANTHER" id="PTHR46268:SF6">
    <property type="entry name" value="UNIVERSAL STRESS PROTEIN UP12"/>
    <property type="match status" value="1"/>
</dbReference>
<proteinExistence type="inferred from homology"/>
<dbReference type="Gene3D" id="3.40.50.620">
    <property type="entry name" value="HUPs"/>
    <property type="match status" value="1"/>
</dbReference>
<dbReference type="PRINTS" id="PR01438">
    <property type="entry name" value="UNVRSLSTRESS"/>
</dbReference>